<keyword evidence="4" id="KW-1185">Reference proteome</keyword>
<evidence type="ECO:0000259" key="2">
    <source>
        <dbReference type="Pfam" id="PF14378"/>
    </source>
</evidence>
<feature type="transmembrane region" description="Helical" evidence="1">
    <location>
        <begin position="195"/>
        <end position="213"/>
    </location>
</feature>
<gene>
    <name evidence="3" type="ORF">ETQ85_06150</name>
</gene>
<accession>A0A6C2D3D6</accession>
<feature type="transmembrane region" description="Helical" evidence="1">
    <location>
        <begin position="87"/>
        <end position="106"/>
    </location>
</feature>
<dbReference type="InterPro" id="IPR026841">
    <property type="entry name" value="Aur1/Ipt1"/>
</dbReference>
<feature type="transmembrane region" description="Helical" evidence="1">
    <location>
        <begin position="118"/>
        <end position="141"/>
    </location>
</feature>
<feature type="transmembrane region" description="Helical" evidence="1">
    <location>
        <begin position="219"/>
        <end position="239"/>
    </location>
</feature>
<proteinExistence type="predicted"/>
<dbReference type="Gene3D" id="1.20.144.10">
    <property type="entry name" value="Phosphatidic acid phosphatase type 2/haloperoxidase"/>
    <property type="match status" value="1"/>
</dbReference>
<feature type="transmembrane region" description="Helical" evidence="1">
    <location>
        <begin position="161"/>
        <end position="183"/>
    </location>
</feature>
<dbReference type="Pfam" id="PF14378">
    <property type="entry name" value="PAP2_3"/>
    <property type="match status" value="1"/>
</dbReference>
<dbReference type="AlphaFoldDB" id="A0A6C2D3D6"/>
<keyword evidence="1" id="KW-0472">Membrane</keyword>
<keyword evidence="1" id="KW-1133">Transmembrane helix</keyword>
<feature type="transmembrane region" description="Helical" evidence="1">
    <location>
        <begin position="46"/>
        <end position="67"/>
    </location>
</feature>
<protein>
    <submittedName>
        <fullName evidence="3">Phosphatase PAP2 family protein</fullName>
    </submittedName>
</protein>
<sequence length="266" mass="28967">MSRPSGVLLSESRVLRLHEPASPDAPAGPAARPVGAEVLARLRHLWWLKAAGTSLFMVTFFTAYLHLLKQPLFPVIVMPLTWVDRVLGFQPWSLVAYASLWFYVSLPPALAPSRARLFSYGWHIGSLCLAGILFFIFWPTAVPPANVDWGLYPGYALLKGIDAGGNACPSLHVATALYSALWLNQDLRDMGAGRGLRRANWLWCGLIVFSTLVTKQHVMLDVLAGAALALVVAVLSPGLKTAGPVLGYKPRGLWPGRKSLFRGSAE</sequence>
<name>A0A6C2D3D6_9RHOO</name>
<evidence type="ECO:0000313" key="3">
    <source>
        <dbReference type="EMBL" id="TYC60092.1"/>
    </source>
</evidence>
<evidence type="ECO:0000313" key="4">
    <source>
        <dbReference type="Proteomes" id="UP000389128"/>
    </source>
</evidence>
<reference evidence="3 4" key="1">
    <citation type="submission" date="2019-01" db="EMBL/GenBank/DDBJ databases">
        <title>Zoogloea oleivorans genome sequencing and assembly.</title>
        <authorList>
            <person name="Tancsics A."/>
            <person name="Farkas M."/>
            <person name="Kriszt B."/>
            <person name="Maroti G."/>
            <person name="Horvath B."/>
        </authorList>
    </citation>
    <scope>NUCLEOTIDE SEQUENCE [LARGE SCALE GENOMIC DNA]</scope>
    <source>
        <strain evidence="3 4">Buc</strain>
    </source>
</reference>
<organism evidence="3 4">
    <name type="scientific">Zoogloea oleivorans</name>
    <dbReference type="NCBI Taxonomy" id="1552750"/>
    <lineage>
        <taxon>Bacteria</taxon>
        <taxon>Pseudomonadati</taxon>
        <taxon>Pseudomonadota</taxon>
        <taxon>Betaproteobacteria</taxon>
        <taxon>Rhodocyclales</taxon>
        <taxon>Zoogloeaceae</taxon>
        <taxon>Zoogloea</taxon>
    </lineage>
</organism>
<dbReference type="GO" id="GO:0016020">
    <property type="term" value="C:membrane"/>
    <property type="evidence" value="ECO:0007669"/>
    <property type="project" value="UniProtKB-SubCell"/>
</dbReference>
<feature type="domain" description="Inositolphosphotransferase Aur1/Ipt1" evidence="2">
    <location>
        <begin position="80"/>
        <end position="234"/>
    </location>
</feature>
<dbReference type="Proteomes" id="UP000389128">
    <property type="component" value="Unassembled WGS sequence"/>
</dbReference>
<dbReference type="EMBL" id="SDKK01000005">
    <property type="protein sequence ID" value="TYC60092.1"/>
    <property type="molecule type" value="Genomic_DNA"/>
</dbReference>
<comment type="caution">
    <text evidence="3">The sequence shown here is derived from an EMBL/GenBank/DDBJ whole genome shotgun (WGS) entry which is preliminary data.</text>
</comment>
<dbReference type="OrthoDB" id="5801498at2"/>
<keyword evidence="1" id="KW-0812">Transmembrane</keyword>
<evidence type="ECO:0000256" key="1">
    <source>
        <dbReference type="SAM" id="Phobius"/>
    </source>
</evidence>